<evidence type="ECO:0000256" key="1">
    <source>
        <dbReference type="ARBA" id="ARBA00023015"/>
    </source>
</evidence>
<feature type="domain" description="HTH marR-type" evidence="4">
    <location>
        <begin position="1"/>
        <end position="95"/>
    </location>
</feature>
<dbReference type="Proteomes" id="UP000029859">
    <property type="component" value="Unassembled WGS sequence"/>
</dbReference>
<dbReference type="SMART" id="SM00347">
    <property type="entry name" value="HTH_MARR"/>
    <property type="match status" value="1"/>
</dbReference>
<dbReference type="EMBL" id="JRHO01000009">
    <property type="protein sequence ID" value="KGK99343.1"/>
    <property type="molecule type" value="Genomic_DNA"/>
</dbReference>
<dbReference type="PROSITE" id="PS50995">
    <property type="entry name" value="HTH_MARR_2"/>
    <property type="match status" value="1"/>
</dbReference>
<dbReference type="InterPro" id="IPR036388">
    <property type="entry name" value="WH-like_DNA-bd_sf"/>
</dbReference>
<dbReference type="GO" id="GO:0003677">
    <property type="term" value="F:DNA binding"/>
    <property type="evidence" value="ECO:0007669"/>
    <property type="project" value="UniProtKB-KW"/>
</dbReference>
<dbReference type="AlphaFoldDB" id="A0A099T5A6"/>
<keyword evidence="1" id="KW-0805">Transcription regulation</keyword>
<dbReference type="Gene3D" id="1.10.10.10">
    <property type="entry name" value="Winged helix-like DNA-binding domain superfamily/Winged helix DNA-binding domain"/>
    <property type="match status" value="1"/>
</dbReference>
<sequence length="108" mass="12401">MPSTLARFLELKKSSVTSLIDSLENEGFVCRKDDPSDRRKVLISITEKGVEHTKKIINKMFSVAKKCMSDLDDETLEKAIEAQRILLNLQRHMYARSIELLDKKCTSE</sequence>
<evidence type="ECO:0000259" key="4">
    <source>
        <dbReference type="PROSITE" id="PS50995"/>
    </source>
</evidence>
<keyword evidence="3" id="KW-0804">Transcription</keyword>
<dbReference type="PRINTS" id="PR00598">
    <property type="entry name" value="HTHMARR"/>
</dbReference>
<gene>
    <name evidence="5" type="ORF">LI82_04875</name>
</gene>
<dbReference type="InterPro" id="IPR036390">
    <property type="entry name" value="WH_DNA-bd_sf"/>
</dbReference>
<dbReference type="InterPro" id="IPR000835">
    <property type="entry name" value="HTH_MarR-typ"/>
</dbReference>
<dbReference type="Pfam" id="PF01047">
    <property type="entry name" value="MarR"/>
    <property type="match status" value="1"/>
</dbReference>
<evidence type="ECO:0000313" key="6">
    <source>
        <dbReference type="Proteomes" id="UP000029859"/>
    </source>
</evidence>
<evidence type="ECO:0000256" key="3">
    <source>
        <dbReference type="ARBA" id="ARBA00023163"/>
    </source>
</evidence>
<proteinExistence type="predicted"/>
<accession>A0A099T5A6</accession>
<dbReference type="SUPFAM" id="SSF46785">
    <property type="entry name" value="Winged helix' DNA-binding domain"/>
    <property type="match status" value="1"/>
</dbReference>
<dbReference type="PANTHER" id="PTHR42756:SF1">
    <property type="entry name" value="TRANSCRIPTIONAL REPRESSOR OF EMRAB OPERON"/>
    <property type="match status" value="1"/>
</dbReference>
<dbReference type="GO" id="GO:0003700">
    <property type="term" value="F:DNA-binding transcription factor activity"/>
    <property type="evidence" value="ECO:0007669"/>
    <property type="project" value="InterPro"/>
</dbReference>
<keyword evidence="6" id="KW-1185">Reference proteome</keyword>
<dbReference type="RefSeq" id="WP_048193745.1">
    <property type="nucleotide sequence ID" value="NZ_CAAGSM010000006.1"/>
</dbReference>
<dbReference type="InterPro" id="IPR023187">
    <property type="entry name" value="Tscrpt_reg_MarR-type_CS"/>
</dbReference>
<organism evidence="5 6">
    <name type="scientific">Methanococcoides methylutens</name>
    <dbReference type="NCBI Taxonomy" id="2226"/>
    <lineage>
        <taxon>Archaea</taxon>
        <taxon>Methanobacteriati</taxon>
        <taxon>Methanobacteriota</taxon>
        <taxon>Stenosarchaea group</taxon>
        <taxon>Methanomicrobia</taxon>
        <taxon>Methanosarcinales</taxon>
        <taxon>Methanosarcinaceae</taxon>
        <taxon>Methanococcoides</taxon>
    </lineage>
</organism>
<comment type="caution">
    <text evidence="5">The sequence shown here is derived from an EMBL/GenBank/DDBJ whole genome shotgun (WGS) entry which is preliminary data.</text>
</comment>
<keyword evidence="2" id="KW-0238">DNA-binding</keyword>
<dbReference type="OrthoDB" id="10712at2157"/>
<name>A0A099T5A6_METMT</name>
<evidence type="ECO:0000313" key="5">
    <source>
        <dbReference type="EMBL" id="KGK99343.1"/>
    </source>
</evidence>
<dbReference type="PANTHER" id="PTHR42756">
    <property type="entry name" value="TRANSCRIPTIONAL REGULATOR, MARR"/>
    <property type="match status" value="1"/>
</dbReference>
<evidence type="ECO:0000256" key="2">
    <source>
        <dbReference type="ARBA" id="ARBA00023125"/>
    </source>
</evidence>
<dbReference type="PROSITE" id="PS01117">
    <property type="entry name" value="HTH_MARR_1"/>
    <property type="match status" value="1"/>
</dbReference>
<protein>
    <recommendedName>
        <fullName evidence="4">HTH marR-type domain-containing protein</fullName>
    </recommendedName>
</protein>
<reference evidence="5 6" key="1">
    <citation type="submission" date="2014-09" db="EMBL/GenBank/DDBJ databases">
        <title>Draft genome sequence of an obligately methylotrophic methanogen, Methanococcoides methylutens, isolated from marine sediment.</title>
        <authorList>
            <person name="Guan Y."/>
            <person name="Ngugi D.K."/>
            <person name="Blom J."/>
            <person name="Ali S."/>
            <person name="Ferry J.G."/>
            <person name="Stingl U."/>
        </authorList>
    </citation>
    <scope>NUCLEOTIDE SEQUENCE [LARGE SCALE GENOMIC DNA]</scope>
    <source>
        <strain evidence="5 6">DSM 2657</strain>
    </source>
</reference>